<dbReference type="PANTHER" id="PTHR13504">
    <property type="entry name" value="FIDO DOMAIN-CONTAINING PROTEIN DDB_G0283145"/>
    <property type="match status" value="1"/>
</dbReference>
<dbReference type="EMBL" id="PYAV01000006">
    <property type="protein sequence ID" value="PSL45747.1"/>
    <property type="molecule type" value="Genomic_DNA"/>
</dbReference>
<feature type="binding site" evidence="3">
    <location>
        <begin position="245"/>
        <end position="246"/>
    </location>
    <ligand>
        <name>ATP</name>
        <dbReference type="ChEBI" id="CHEBI:30616"/>
    </ligand>
</feature>
<dbReference type="InterPro" id="IPR036597">
    <property type="entry name" value="Fido-like_dom_sf"/>
</dbReference>
<dbReference type="InterPro" id="IPR036390">
    <property type="entry name" value="WH_DNA-bd_sf"/>
</dbReference>
<dbReference type="Pfam" id="PF13784">
    <property type="entry name" value="Fic_N"/>
    <property type="match status" value="1"/>
</dbReference>
<dbReference type="Pfam" id="PF02661">
    <property type="entry name" value="Fic"/>
    <property type="match status" value="1"/>
</dbReference>
<feature type="binding site" evidence="1">
    <location>
        <position position="203"/>
    </location>
    <ligand>
        <name>ATP</name>
        <dbReference type="ChEBI" id="CHEBI:30616"/>
    </ligand>
</feature>
<keyword evidence="1" id="KW-0067">ATP-binding</keyword>
<evidence type="ECO:0000256" key="1">
    <source>
        <dbReference type="PIRSR" id="PIRSR038925-1"/>
    </source>
</evidence>
<keyword evidence="6" id="KW-1185">Reference proteome</keyword>
<evidence type="ECO:0000259" key="4">
    <source>
        <dbReference type="PROSITE" id="PS51459"/>
    </source>
</evidence>
<dbReference type="InterPro" id="IPR036388">
    <property type="entry name" value="WH-like_DNA-bd_sf"/>
</dbReference>
<dbReference type="SUPFAM" id="SSF140931">
    <property type="entry name" value="Fic-like"/>
    <property type="match status" value="1"/>
</dbReference>
<dbReference type="InterPro" id="IPR025758">
    <property type="entry name" value="Fic/DOC_N"/>
</dbReference>
<dbReference type="AlphaFoldDB" id="A0A2P8HHR3"/>
<evidence type="ECO:0000313" key="5">
    <source>
        <dbReference type="EMBL" id="PSL45747.1"/>
    </source>
</evidence>
<feature type="binding site" evidence="1">
    <location>
        <position position="65"/>
    </location>
    <ligand>
        <name>ATP</name>
        <dbReference type="ChEBI" id="CHEBI:30616"/>
    </ligand>
</feature>
<dbReference type="RefSeq" id="WP_106588432.1">
    <property type="nucleotide sequence ID" value="NZ_PYAV01000006.1"/>
</dbReference>
<dbReference type="SUPFAM" id="SSF46785">
    <property type="entry name" value="Winged helix' DNA-binding domain"/>
    <property type="match status" value="1"/>
</dbReference>
<dbReference type="InterPro" id="IPR003812">
    <property type="entry name" value="Fido"/>
</dbReference>
<evidence type="ECO:0000256" key="2">
    <source>
        <dbReference type="PIRSR" id="PIRSR640198-1"/>
    </source>
</evidence>
<dbReference type="OrthoDB" id="9813719at2"/>
<dbReference type="PROSITE" id="PS51459">
    <property type="entry name" value="FIDO"/>
    <property type="match status" value="1"/>
</dbReference>
<comment type="caution">
    <text evidence="5">The sequence shown here is derived from an EMBL/GenBank/DDBJ whole genome shotgun (WGS) entry which is preliminary data.</text>
</comment>
<feature type="domain" description="Fido" evidence="4">
    <location>
        <begin position="110"/>
        <end position="271"/>
    </location>
</feature>
<dbReference type="GO" id="GO:0005524">
    <property type="term" value="F:ATP binding"/>
    <property type="evidence" value="ECO:0007669"/>
    <property type="project" value="UniProtKB-KW"/>
</dbReference>
<dbReference type="Gene3D" id="1.10.3290.10">
    <property type="entry name" value="Fido-like domain"/>
    <property type="match status" value="1"/>
</dbReference>
<feature type="active site" evidence="2">
    <location>
        <position position="203"/>
    </location>
</feature>
<organism evidence="5 6">
    <name type="scientific">Salsuginibacillus halophilus</name>
    <dbReference type="NCBI Taxonomy" id="517424"/>
    <lineage>
        <taxon>Bacteria</taxon>
        <taxon>Bacillati</taxon>
        <taxon>Bacillota</taxon>
        <taxon>Bacilli</taxon>
        <taxon>Bacillales</taxon>
        <taxon>Bacillaceae</taxon>
        <taxon>Salsuginibacillus</taxon>
    </lineage>
</organism>
<dbReference type="PIRSF" id="PIRSF038925">
    <property type="entry name" value="AMP-prot_trans"/>
    <property type="match status" value="1"/>
</dbReference>
<accession>A0A2P8HHR3</accession>
<feature type="binding site" evidence="1">
    <location>
        <begin position="208"/>
        <end position="214"/>
    </location>
    <ligand>
        <name>ATP</name>
        <dbReference type="ChEBI" id="CHEBI:30616"/>
    </ligand>
</feature>
<feature type="binding site" evidence="1">
    <location>
        <position position="245"/>
    </location>
    <ligand>
        <name>ATP</name>
        <dbReference type="ChEBI" id="CHEBI:30616"/>
    </ligand>
</feature>
<gene>
    <name evidence="5" type="ORF">B0H94_1062</name>
</gene>
<name>A0A2P8HHR3_9BACI</name>
<dbReference type="PANTHER" id="PTHR13504:SF38">
    <property type="entry name" value="FIDO DOMAIN-CONTAINING PROTEIN"/>
    <property type="match status" value="1"/>
</dbReference>
<dbReference type="InterPro" id="IPR026287">
    <property type="entry name" value="SoFic-like"/>
</dbReference>
<protein>
    <submittedName>
        <fullName evidence="5">Fic family protein</fullName>
    </submittedName>
</protein>
<dbReference type="InterPro" id="IPR040198">
    <property type="entry name" value="Fido_containing"/>
</dbReference>
<evidence type="ECO:0000256" key="3">
    <source>
        <dbReference type="PIRSR" id="PIRSR640198-2"/>
    </source>
</evidence>
<proteinExistence type="predicted"/>
<sequence length="368" mass="42954">MKQPYNLPMLPITFDTETELTFYKKVVDASAKLEKLKQKIKYSPVNEAFLQLLTLQESVQSTRIEGTQVTFSEMLEDNIEAQNDWERVEVRNYQKALQIGVEAVQHGYPLTQRLIRDMHRTLMEEARGSGGSAGEYRKIQNFIGPTQNMKDASYIPPEPQLMNDYMSNLEQYMNGHPYKEEETTPLHPVIKTAVIHAQFESIHPFLDGNGRLGRILIVLYLLQTGIIHSPFFFLSEELERERYKYYALLNGVRSIGKTAPDWQSWVLFFLDAVDRMADKQFRKLDEAEQLYEEGRRKLDQPSTKKVWEALFDQPIANVQQIERSTNLAPSTIRKSLRELENLNMVFGDDRKRNRRFYQYDLIRIISGA</sequence>
<dbReference type="Gene3D" id="1.10.10.10">
    <property type="entry name" value="Winged helix-like DNA-binding domain superfamily/Winged helix DNA-binding domain"/>
    <property type="match status" value="1"/>
</dbReference>
<feature type="binding site" evidence="3">
    <location>
        <begin position="207"/>
        <end position="214"/>
    </location>
    <ligand>
        <name>ATP</name>
        <dbReference type="ChEBI" id="CHEBI:30616"/>
    </ligand>
</feature>
<reference evidence="5 6" key="1">
    <citation type="submission" date="2018-03" db="EMBL/GenBank/DDBJ databases">
        <title>Genomic Encyclopedia of Type Strains, Phase III (KMG-III): the genomes of soil and plant-associated and newly described type strains.</title>
        <authorList>
            <person name="Whitman W."/>
        </authorList>
    </citation>
    <scope>NUCLEOTIDE SEQUENCE [LARGE SCALE GENOMIC DNA]</scope>
    <source>
        <strain evidence="5 6">CGMCC 1.07653</strain>
    </source>
</reference>
<evidence type="ECO:0000313" key="6">
    <source>
        <dbReference type="Proteomes" id="UP000242310"/>
    </source>
</evidence>
<dbReference type="Proteomes" id="UP000242310">
    <property type="component" value="Unassembled WGS sequence"/>
</dbReference>
<keyword evidence="1" id="KW-0547">Nucleotide-binding</keyword>